<sequence length="357" mass="38378">MHMTWKKAATLALKFAIPVAIIAWLANHIDWAQLSAQPKDYRLLACALAVAMIGLSLSFARWCLLVRCQGIALSMVEAFRLGSIGFLLNFVSAGSVGGDLFKAIFLAKQRPGKRIEAVASVFVDRGVGLFGLLLLVAFGLMLVQPSQSTEIDREQMQQIKAATAILTTVGTVVLCGLVFGGKGVDRLVRWGSQLAIVGPVVAKIGPPLRMFHAHPIAFLVSIVMSLGVHASMILSMYLIACGLYSDPPTLIEHFVIVPIGMLAAAMPITPAGLGVYEATIEWLYRIVPANPTSASGTLVALVFEIVKVAMATIGTVFYWTSSEELRESVEEAEEAEDGDEHNDGDEPNDPAIEMKQA</sequence>
<evidence type="ECO:0000313" key="8">
    <source>
        <dbReference type="EMBL" id="GAA5508042.1"/>
    </source>
</evidence>
<evidence type="ECO:0000256" key="2">
    <source>
        <dbReference type="ARBA" id="ARBA00022475"/>
    </source>
</evidence>
<dbReference type="InterPro" id="IPR022791">
    <property type="entry name" value="L-PG_synthase/AglD"/>
</dbReference>
<evidence type="ECO:0008006" key="10">
    <source>
        <dbReference type="Google" id="ProtNLM"/>
    </source>
</evidence>
<evidence type="ECO:0000256" key="5">
    <source>
        <dbReference type="ARBA" id="ARBA00023136"/>
    </source>
</evidence>
<name>A0ABP9VW44_9BACT</name>
<dbReference type="PANTHER" id="PTHR40277:SF1">
    <property type="entry name" value="BLL5419 PROTEIN"/>
    <property type="match status" value="1"/>
</dbReference>
<feature type="transmembrane region" description="Helical" evidence="7">
    <location>
        <begin position="251"/>
        <end position="276"/>
    </location>
</feature>
<evidence type="ECO:0000256" key="4">
    <source>
        <dbReference type="ARBA" id="ARBA00022989"/>
    </source>
</evidence>
<keyword evidence="9" id="KW-1185">Reference proteome</keyword>
<evidence type="ECO:0000313" key="9">
    <source>
        <dbReference type="Proteomes" id="UP001416858"/>
    </source>
</evidence>
<keyword evidence="4 7" id="KW-1133">Transmembrane helix</keyword>
<dbReference type="EMBL" id="BAABRO010000007">
    <property type="protein sequence ID" value="GAA5508042.1"/>
    <property type="molecule type" value="Genomic_DNA"/>
</dbReference>
<organism evidence="8 9">
    <name type="scientific">Novipirellula caenicola</name>
    <dbReference type="NCBI Taxonomy" id="1536901"/>
    <lineage>
        <taxon>Bacteria</taxon>
        <taxon>Pseudomonadati</taxon>
        <taxon>Planctomycetota</taxon>
        <taxon>Planctomycetia</taxon>
        <taxon>Pirellulales</taxon>
        <taxon>Pirellulaceae</taxon>
        <taxon>Novipirellula</taxon>
    </lineage>
</organism>
<keyword evidence="2" id="KW-1003">Cell membrane</keyword>
<proteinExistence type="predicted"/>
<reference evidence="8 9" key="1">
    <citation type="submission" date="2024-02" db="EMBL/GenBank/DDBJ databases">
        <title>Rhodopirellula caenicola NBRC 110016.</title>
        <authorList>
            <person name="Ichikawa N."/>
            <person name="Katano-Makiyama Y."/>
            <person name="Hidaka K."/>
        </authorList>
    </citation>
    <scope>NUCLEOTIDE SEQUENCE [LARGE SCALE GENOMIC DNA]</scope>
    <source>
        <strain evidence="8 9">NBRC 110016</strain>
    </source>
</reference>
<dbReference type="Pfam" id="PF03706">
    <property type="entry name" value="LPG_synthase_TM"/>
    <property type="match status" value="1"/>
</dbReference>
<comment type="caution">
    <text evidence="8">The sequence shown here is derived from an EMBL/GenBank/DDBJ whole genome shotgun (WGS) entry which is preliminary data.</text>
</comment>
<dbReference type="Proteomes" id="UP001416858">
    <property type="component" value="Unassembled WGS sequence"/>
</dbReference>
<feature type="transmembrane region" description="Helical" evidence="7">
    <location>
        <begin position="41"/>
        <end position="66"/>
    </location>
</feature>
<feature type="transmembrane region" description="Helical" evidence="7">
    <location>
        <begin position="117"/>
        <end position="140"/>
    </location>
</feature>
<dbReference type="PANTHER" id="PTHR40277">
    <property type="entry name" value="BLL5419 PROTEIN"/>
    <property type="match status" value="1"/>
</dbReference>
<feature type="compositionally biased region" description="Acidic residues" evidence="6">
    <location>
        <begin position="330"/>
        <end position="348"/>
    </location>
</feature>
<comment type="subcellular location">
    <subcellularLocation>
        <location evidence="1">Cell membrane</location>
        <topology evidence="1">Multi-pass membrane protein</topology>
    </subcellularLocation>
</comment>
<feature type="transmembrane region" description="Helical" evidence="7">
    <location>
        <begin position="216"/>
        <end position="239"/>
    </location>
</feature>
<evidence type="ECO:0000256" key="7">
    <source>
        <dbReference type="SAM" id="Phobius"/>
    </source>
</evidence>
<feature type="transmembrane region" description="Helical" evidence="7">
    <location>
        <begin position="78"/>
        <end position="97"/>
    </location>
</feature>
<evidence type="ECO:0000256" key="1">
    <source>
        <dbReference type="ARBA" id="ARBA00004651"/>
    </source>
</evidence>
<gene>
    <name evidence="8" type="ORF">Rcae01_03502</name>
</gene>
<accession>A0ABP9VW44</accession>
<dbReference type="NCBIfam" id="TIGR00374">
    <property type="entry name" value="flippase-like domain"/>
    <property type="match status" value="1"/>
</dbReference>
<feature type="transmembrane region" description="Helical" evidence="7">
    <location>
        <begin position="297"/>
        <end position="319"/>
    </location>
</feature>
<feature type="transmembrane region" description="Helical" evidence="7">
    <location>
        <begin position="12"/>
        <end position="29"/>
    </location>
</feature>
<evidence type="ECO:0000256" key="6">
    <source>
        <dbReference type="SAM" id="MobiDB-lite"/>
    </source>
</evidence>
<feature type="transmembrane region" description="Helical" evidence="7">
    <location>
        <begin position="161"/>
        <end position="181"/>
    </location>
</feature>
<keyword evidence="5 7" id="KW-0472">Membrane</keyword>
<feature type="region of interest" description="Disordered" evidence="6">
    <location>
        <begin position="327"/>
        <end position="357"/>
    </location>
</feature>
<evidence type="ECO:0000256" key="3">
    <source>
        <dbReference type="ARBA" id="ARBA00022692"/>
    </source>
</evidence>
<protein>
    <recommendedName>
        <fullName evidence="10">Protein belonging to Lysylphosphatidylglycerol synthetase/UPF0104</fullName>
    </recommendedName>
</protein>
<keyword evidence="3 7" id="KW-0812">Transmembrane</keyword>